<dbReference type="AlphaFoldDB" id="A0A0M9ERB5"/>
<sequence length="201" mass="22865">MALRRKVPFCRVRERSPKPTPALYHWNRDPKSDYFPYSSDQPVRGTWIGQHRKSAARQFVTIKELSITKIFDIRQLTSIMHPNIAKPISFYHFGEQLGIMFLIDEIRVEPTGVVKIVLDWNLESNVSEAVKDANEAYLAAHIHHVMEIMAQSSENLPEDGKDFLSCLKLPKAKHPFIYHAAGPAALRQSAAFALQKKTLGS</sequence>
<dbReference type="Proteomes" id="UP000037904">
    <property type="component" value="Unassembled WGS sequence"/>
</dbReference>
<proteinExistence type="predicted"/>
<reference evidence="1 2" key="1">
    <citation type="submission" date="2015-04" db="EMBL/GenBank/DDBJ databases">
        <title>The draft genome sequence of Fusarium langsethiae, a T-2/HT-2 mycotoxin producer.</title>
        <authorList>
            <person name="Lysoe E."/>
            <person name="Divon H.H."/>
            <person name="Terzi V."/>
            <person name="Orru L."/>
            <person name="Lamontanara A."/>
            <person name="Kolseth A.-K."/>
            <person name="Frandsen R.J."/>
            <person name="Nielsen K."/>
            <person name="Thrane U."/>
        </authorList>
    </citation>
    <scope>NUCLEOTIDE SEQUENCE [LARGE SCALE GENOMIC DNA]</scope>
    <source>
        <strain evidence="1 2">Fl201059</strain>
    </source>
</reference>
<evidence type="ECO:0000313" key="1">
    <source>
        <dbReference type="EMBL" id="KPA38042.1"/>
    </source>
</evidence>
<protein>
    <submittedName>
        <fullName evidence="1">Protein kinase protein</fullName>
    </submittedName>
</protein>
<comment type="caution">
    <text evidence="1">The sequence shown here is derived from an EMBL/GenBank/DDBJ whole genome shotgun (WGS) entry which is preliminary data.</text>
</comment>
<name>A0A0M9ERB5_FUSLA</name>
<keyword evidence="1" id="KW-0418">Kinase</keyword>
<dbReference type="GO" id="GO:0016301">
    <property type="term" value="F:kinase activity"/>
    <property type="evidence" value="ECO:0007669"/>
    <property type="project" value="UniProtKB-KW"/>
</dbReference>
<dbReference type="EMBL" id="JXCE01000325">
    <property type="protein sequence ID" value="KPA38042.1"/>
    <property type="molecule type" value="Genomic_DNA"/>
</dbReference>
<accession>A0A0M9ERB5</accession>
<evidence type="ECO:0000313" key="2">
    <source>
        <dbReference type="Proteomes" id="UP000037904"/>
    </source>
</evidence>
<gene>
    <name evidence="1" type="ORF">FLAG1_09136</name>
</gene>
<organism evidence="1 2">
    <name type="scientific">Fusarium langsethiae</name>
    <dbReference type="NCBI Taxonomy" id="179993"/>
    <lineage>
        <taxon>Eukaryota</taxon>
        <taxon>Fungi</taxon>
        <taxon>Dikarya</taxon>
        <taxon>Ascomycota</taxon>
        <taxon>Pezizomycotina</taxon>
        <taxon>Sordariomycetes</taxon>
        <taxon>Hypocreomycetidae</taxon>
        <taxon>Hypocreales</taxon>
        <taxon>Nectriaceae</taxon>
        <taxon>Fusarium</taxon>
    </lineage>
</organism>
<keyword evidence="1" id="KW-0808">Transferase</keyword>
<keyword evidence="2" id="KW-1185">Reference proteome</keyword>